<dbReference type="Gene3D" id="1.20.1440.60">
    <property type="entry name" value="23S rRNA-intervening sequence"/>
    <property type="match status" value="1"/>
</dbReference>
<dbReference type="AlphaFoldDB" id="A0A174QGQ1"/>
<dbReference type="PANTHER" id="PTHR38471">
    <property type="entry name" value="FOUR HELIX BUNDLE PROTEIN"/>
    <property type="match status" value="1"/>
</dbReference>
<organism evidence="1 2">
    <name type="scientific">Bacteroides thetaiotaomicron</name>
    <dbReference type="NCBI Taxonomy" id="818"/>
    <lineage>
        <taxon>Bacteria</taxon>
        <taxon>Pseudomonadati</taxon>
        <taxon>Bacteroidota</taxon>
        <taxon>Bacteroidia</taxon>
        <taxon>Bacteroidales</taxon>
        <taxon>Bacteroidaceae</taxon>
        <taxon>Bacteroides</taxon>
    </lineage>
</organism>
<dbReference type="Proteomes" id="UP000095541">
    <property type="component" value="Unassembled WGS sequence"/>
</dbReference>
<evidence type="ECO:0000313" key="1">
    <source>
        <dbReference type="EMBL" id="CUP69299.1"/>
    </source>
</evidence>
<sequence length="115" mass="13444">MKEKSTRFAIRIINLYKYLRDCKKETILSKQLLRSGTSIGANIREAVYAESHLDFIHKYSISLKECSETEYWLYLLQQTEYISDEEYESINTDCLEILKLLTATIVRLKNNGNAP</sequence>
<gene>
    <name evidence="1" type="ORF">ERS852557_01308</name>
</gene>
<dbReference type="Pfam" id="PF05635">
    <property type="entry name" value="23S_rRNA_IVP"/>
    <property type="match status" value="1"/>
</dbReference>
<dbReference type="NCBIfam" id="TIGR02436">
    <property type="entry name" value="four helix bundle protein"/>
    <property type="match status" value="1"/>
</dbReference>
<dbReference type="InterPro" id="IPR012657">
    <property type="entry name" value="23S_rRNA-intervening_sequence"/>
</dbReference>
<dbReference type="SUPFAM" id="SSF158446">
    <property type="entry name" value="IVS-encoded protein-like"/>
    <property type="match status" value="1"/>
</dbReference>
<dbReference type="PIRSF" id="PIRSF035652">
    <property type="entry name" value="CHP02436"/>
    <property type="match status" value="1"/>
</dbReference>
<dbReference type="InterPro" id="IPR036583">
    <property type="entry name" value="23S_rRNA_IVS_sf"/>
</dbReference>
<evidence type="ECO:0000313" key="2">
    <source>
        <dbReference type="Proteomes" id="UP000095541"/>
    </source>
</evidence>
<protein>
    <submittedName>
        <fullName evidence="1">Four helix bundle protein</fullName>
    </submittedName>
</protein>
<proteinExistence type="predicted"/>
<dbReference type="RefSeq" id="WP_055217587.1">
    <property type="nucleotide sequence ID" value="NZ_BQNN01000001.1"/>
</dbReference>
<reference evidence="1 2" key="1">
    <citation type="submission" date="2015-09" db="EMBL/GenBank/DDBJ databases">
        <authorList>
            <consortium name="Pathogen Informatics"/>
        </authorList>
    </citation>
    <scope>NUCLEOTIDE SEQUENCE [LARGE SCALE GENOMIC DNA]</scope>
    <source>
        <strain evidence="1 2">2789STDY5834945</strain>
    </source>
</reference>
<dbReference type="PANTHER" id="PTHR38471:SF2">
    <property type="entry name" value="FOUR HELIX BUNDLE PROTEIN"/>
    <property type="match status" value="1"/>
</dbReference>
<accession>A0A174QGQ1</accession>
<dbReference type="EMBL" id="CZBI01000002">
    <property type="protein sequence ID" value="CUP69299.1"/>
    <property type="molecule type" value="Genomic_DNA"/>
</dbReference>
<name>A0A174QGQ1_BACT4</name>